<protein>
    <submittedName>
        <fullName evidence="1">Uncharacterized protein</fullName>
    </submittedName>
</protein>
<reference evidence="1 2" key="1">
    <citation type="journal article" date="2020" name="Nature">
        <title>Bacterial chemolithoautotrophy via manganese oxidation.</title>
        <authorList>
            <person name="Yu H."/>
            <person name="Leadbetter J.R."/>
        </authorList>
    </citation>
    <scope>NUCLEOTIDE SEQUENCE [LARGE SCALE GENOMIC DNA]</scope>
    <source>
        <strain evidence="1 2">Mn-1</strain>
    </source>
</reference>
<comment type="caution">
    <text evidence="1">The sequence shown here is derived from an EMBL/GenBank/DDBJ whole genome shotgun (WGS) entry which is preliminary data.</text>
</comment>
<dbReference type="EMBL" id="VTOW01000001">
    <property type="protein sequence ID" value="NKE69211.1"/>
    <property type="molecule type" value="Genomic_DNA"/>
</dbReference>
<dbReference type="RefSeq" id="WP_168057529.1">
    <property type="nucleotide sequence ID" value="NZ_VTOW01000001.1"/>
</dbReference>
<sequence length="147" mass="17046">MSHESQFLATGAPVAAMASDLSIVYQEATRRGYRFDRTKIARRRFRGTIDETDGQLLYEWKHLRNKLQARGSESFRKGKKVTAPDPHPLFRIVDGPVKEWEKVTSTRRRVASEDRVFSRAIKEGEKTELNNREQVLNPLYRNSVRAI</sequence>
<gene>
    <name evidence="1" type="ORF">MNODULE_00395</name>
</gene>
<organism evidence="1 2">
    <name type="scientific">Candidatus Manganitrophus noduliformans</name>
    <dbReference type="NCBI Taxonomy" id="2606439"/>
    <lineage>
        <taxon>Bacteria</taxon>
        <taxon>Pseudomonadati</taxon>
        <taxon>Nitrospirota</taxon>
        <taxon>Nitrospiria</taxon>
        <taxon>Candidatus Troglogloeales</taxon>
        <taxon>Candidatus Manganitrophaceae</taxon>
        <taxon>Candidatus Manganitrophus</taxon>
    </lineage>
</organism>
<evidence type="ECO:0000313" key="2">
    <source>
        <dbReference type="Proteomes" id="UP000534783"/>
    </source>
</evidence>
<evidence type="ECO:0000313" key="1">
    <source>
        <dbReference type="EMBL" id="NKE69211.1"/>
    </source>
</evidence>
<keyword evidence="2" id="KW-1185">Reference proteome</keyword>
<dbReference type="AlphaFoldDB" id="A0A7X6DL72"/>
<dbReference type="Proteomes" id="UP000534783">
    <property type="component" value="Unassembled WGS sequence"/>
</dbReference>
<name>A0A7X6DL72_9BACT</name>
<accession>A0A7X6DL72</accession>
<proteinExistence type="predicted"/>